<accession>A0A5C6XHF0</accession>
<evidence type="ECO:0000313" key="2">
    <source>
        <dbReference type="EMBL" id="TXD40834.1"/>
    </source>
</evidence>
<sequence length="198" mass="21724">MPHPPCNVSHTLTVLLTLLVSTSCGPTERRGSATGYDGPTQIEGQEPQGSPDANAAASVLRVQLMEVTLDFPYDTLVCRCSFENAGYASEGDCRSEEFPPRHEIDAFQSCLLQNADAMPARTPEIDAALQTSDRLLTEFKRCLDNAHLSCGDEAFRAQDACLATYEDDAEREMTELAPGIWQWLDDAFEALYDPECAP</sequence>
<comment type="caution">
    <text evidence="2">The sequence shown here is derived from an EMBL/GenBank/DDBJ whole genome shotgun (WGS) entry which is preliminary data.</text>
</comment>
<evidence type="ECO:0000256" key="1">
    <source>
        <dbReference type="SAM" id="MobiDB-lite"/>
    </source>
</evidence>
<dbReference type="AlphaFoldDB" id="A0A5C6XHF0"/>
<name>A0A5C6XHF0_9DELT</name>
<reference evidence="2 3" key="1">
    <citation type="submission" date="2019-08" db="EMBL/GenBank/DDBJ databases">
        <title>Bradymonadales sp. TMQ2.</title>
        <authorList>
            <person name="Liang Q."/>
        </authorList>
    </citation>
    <scope>NUCLEOTIDE SEQUENCE [LARGE SCALE GENOMIC DNA]</scope>
    <source>
        <strain evidence="2 3">TMQ2</strain>
    </source>
</reference>
<gene>
    <name evidence="2" type="ORF">FRC96_05170</name>
</gene>
<proteinExistence type="predicted"/>
<dbReference type="RefSeq" id="WP_146973436.1">
    <property type="nucleotide sequence ID" value="NZ_VOSL01000023.1"/>
</dbReference>
<organism evidence="2 3">
    <name type="scientific">Lujinxingia vulgaris</name>
    <dbReference type="NCBI Taxonomy" id="2600176"/>
    <lineage>
        <taxon>Bacteria</taxon>
        <taxon>Deltaproteobacteria</taxon>
        <taxon>Bradymonadales</taxon>
        <taxon>Lujinxingiaceae</taxon>
        <taxon>Lujinxingia</taxon>
    </lineage>
</organism>
<dbReference type="EMBL" id="VOSL01000023">
    <property type="protein sequence ID" value="TXD40834.1"/>
    <property type="molecule type" value="Genomic_DNA"/>
</dbReference>
<evidence type="ECO:0000313" key="3">
    <source>
        <dbReference type="Proteomes" id="UP000321046"/>
    </source>
</evidence>
<feature type="region of interest" description="Disordered" evidence="1">
    <location>
        <begin position="26"/>
        <end position="54"/>
    </location>
</feature>
<protein>
    <submittedName>
        <fullName evidence="2">Uncharacterized protein</fullName>
    </submittedName>
</protein>
<dbReference type="Proteomes" id="UP000321046">
    <property type="component" value="Unassembled WGS sequence"/>
</dbReference>